<dbReference type="CDD" id="cd00609">
    <property type="entry name" value="AAT_like"/>
    <property type="match status" value="1"/>
</dbReference>
<dbReference type="InterPro" id="IPR015422">
    <property type="entry name" value="PyrdxlP-dep_Trfase_small"/>
</dbReference>
<evidence type="ECO:0000259" key="6">
    <source>
        <dbReference type="Pfam" id="PF00155"/>
    </source>
</evidence>
<evidence type="ECO:0000313" key="7">
    <source>
        <dbReference type="EMBL" id="PNX81353.1"/>
    </source>
</evidence>
<dbReference type="PANTHER" id="PTHR43807:SF12">
    <property type="entry name" value="AMINOTRANSFERASE, CLASSES I AND II FAMILY PROTEIN, EXPRESSED"/>
    <property type="match status" value="1"/>
</dbReference>
<feature type="non-terminal residue" evidence="7">
    <location>
        <position position="1"/>
    </location>
</feature>
<dbReference type="GO" id="GO:0016212">
    <property type="term" value="F:kynurenine-oxoglutarate transaminase activity"/>
    <property type="evidence" value="ECO:0007669"/>
    <property type="project" value="TreeGrafter"/>
</dbReference>
<dbReference type="InterPro" id="IPR051326">
    <property type="entry name" value="Kynurenine-oxoglutarate_AT"/>
</dbReference>
<evidence type="ECO:0000256" key="1">
    <source>
        <dbReference type="ARBA" id="ARBA00001933"/>
    </source>
</evidence>
<reference evidence="7 9" key="1">
    <citation type="journal article" date="2014" name="Am. J. Bot.">
        <title>Genome assembly and annotation for red clover (Trifolium pratense; Fabaceae).</title>
        <authorList>
            <person name="Istvanek J."/>
            <person name="Jaros M."/>
            <person name="Krenek A."/>
            <person name="Repkova J."/>
        </authorList>
    </citation>
    <scope>NUCLEOTIDE SEQUENCE [LARGE SCALE GENOMIC DNA]</scope>
    <source>
        <strain evidence="9">cv. Tatra</strain>
        <tissue evidence="7">Young leaves</tissue>
    </source>
</reference>
<keyword evidence="5" id="KW-0663">Pyridoxal phosphate</keyword>
<name>A0A2K3LS63_TRIPR</name>
<gene>
    <name evidence="8" type="ORF">L195_g003455</name>
    <name evidence="7" type="ORF">L195_g037371</name>
</gene>
<evidence type="ECO:0000256" key="3">
    <source>
        <dbReference type="ARBA" id="ARBA00022576"/>
    </source>
</evidence>
<dbReference type="GO" id="GO:0005737">
    <property type="term" value="C:cytoplasm"/>
    <property type="evidence" value="ECO:0007669"/>
    <property type="project" value="TreeGrafter"/>
</dbReference>
<dbReference type="Gene3D" id="3.40.640.10">
    <property type="entry name" value="Type I PLP-dependent aspartate aminotransferase-like (Major domain)"/>
    <property type="match status" value="1"/>
</dbReference>
<dbReference type="ExpressionAtlas" id="A0A2K3LS63">
    <property type="expression patterns" value="baseline"/>
</dbReference>
<evidence type="ECO:0000313" key="8">
    <source>
        <dbReference type="EMBL" id="PNY06972.1"/>
    </source>
</evidence>
<reference evidence="7 9" key="2">
    <citation type="journal article" date="2017" name="Front. Plant Sci.">
        <title>Gene Classification and Mining of Molecular Markers Useful in Red Clover (Trifolium pratense) Breeding.</title>
        <authorList>
            <person name="Istvanek J."/>
            <person name="Dluhosova J."/>
            <person name="Dluhos P."/>
            <person name="Patkova L."/>
            <person name="Nedelnik J."/>
            <person name="Repkova J."/>
        </authorList>
    </citation>
    <scope>NUCLEOTIDE SEQUENCE [LARGE SCALE GENOMIC DNA]</scope>
    <source>
        <strain evidence="9">cv. Tatra</strain>
        <tissue evidence="7">Young leaves</tissue>
    </source>
</reference>
<dbReference type="GO" id="GO:0030170">
    <property type="term" value="F:pyridoxal phosphate binding"/>
    <property type="evidence" value="ECO:0007669"/>
    <property type="project" value="InterPro"/>
</dbReference>
<feature type="domain" description="Aminotransferase class I/classII large" evidence="6">
    <location>
        <begin position="1"/>
        <end position="153"/>
    </location>
</feature>
<comment type="caution">
    <text evidence="7">The sequence shown here is derived from an EMBL/GenBank/DDBJ whole genome shotgun (WGS) entry which is preliminary data.</text>
</comment>
<sequence length="206" mass="22911">VYEHITYDNQKHISLATFPGMQERTIITSSLSKTFSVTGWRVGWAIAPASIASAIRNIHIIVTDSAPAPFQEAALTALRSPPEYFETLRREYQSKRDYTIKLLAGVGFKIQFIPQGSFFLFAELPDDCPLSDVEFVKKLILKAGVVAVPGQGFFHTNLSSDEVSNASCNYQKRYIRFAFCKSEATLSAVSEKLGKLLDTEGRLALH</sequence>
<keyword evidence="3" id="KW-0032">Aminotransferase</keyword>
<dbReference type="EMBL" id="ASHM01001608">
    <property type="protein sequence ID" value="PNY06972.1"/>
    <property type="molecule type" value="Genomic_DNA"/>
</dbReference>
<organism evidence="7 9">
    <name type="scientific">Trifolium pratense</name>
    <name type="common">Red clover</name>
    <dbReference type="NCBI Taxonomy" id="57577"/>
    <lineage>
        <taxon>Eukaryota</taxon>
        <taxon>Viridiplantae</taxon>
        <taxon>Streptophyta</taxon>
        <taxon>Embryophyta</taxon>
        <taxon>Tracheophyta</taxon>
        <taxon>Spermatophyta</taxon>
        <taxon>Magnoliopsida</taxon>
        <taxon>eudicotyledons</taxon>
        <taxon>Gunneridae</taxon>
        <taxon>Pentapetalae</taxon>
        <taxon>rosids</taxon>
        <taxon>fabids</taxon>
        <taxon>Fabales</taxon>
        <taxon>Fabaceae</taxon>
        <taxon>Papilionoideae</taxon>
        <taxon>50 kb inversion clade</taxon>
        <taxon>NPAAA clade</taxon>
        <taxon>Hologalegina</taxon>
        <taxon>IRL clade</taxon>
        <taxon>Trifolieae</taxon>
        <taxon>Trifolium</taxon>
    </lineage>
</organism>
<evidence type="ECO:0000256" key="2">
    <source>
        <dbReference type="ARBA" id="ARBA00007441"/>
    </source>
</evidence>
<dbReference type="Proteomes" id="UP000236291">
    <property type="component" value="Unassembled WGS sequence"/>
</dbReference>
<dbReference type="EMBL" id="ASHM01039746">
    <property type="protein sequence ID" value="PNX81353.1"/>
    <property type="molecule type" value="Genomic_DNA"/>
</dbReference>
<dbReference type="PANTHER" id="PTHR43807">
    <property type="entry name" value="FI04487P"/>
    <property type="match status" value="1"/>
</dbReference>
<keyword evidence="4" id="KW-0808">Transferase</keyword>
<dbReference type="Gene3D" id="3.90.1150.10">
    <property type="entry name" value="Aspartate Aminotransferase, domain 1"/>
    <property type="match status" value="1"/>
</dbReference>
<evidence type="ECO:0000256" key="4">
    <source>
        <dbReference type="ARBA" id="ARBA00022679"/>
    </source>
</evidence>
<dbReference type="FunFam" id="3.90.1150.10:FF:000096">
    <property type="entry name" value="ATP-binding cassette sub-family A member 3-like Protein"/>
    <property type="match status" value="1"/>
</dbReference>
<accession>A0A2K3LS63</accession>
<dbReference type="Pfam" id="PF00155">
    <property type="entry name" value="Aminotran_1_2"/>
    <property type="match status" value="1"/>
</dbReference>
<dbReference type="InterPro" id="IPR004838">
    <property type="entry name" value="NHTrfase_class1_PyrdxlP-BS"/>
</dbReference>
<dbReference type="InterPro" id="IPR004839">
    <property type="entry name" value="Aminotransferase_I/II_large"/>
</dbReference>
<comment type="cofactor">
    <cofactor evidence="1">
        <name>pyridoxal 5'-phosphate</name>
        <dbReference type="ChEBI" id="CHEBI:597326"/>
    </cofactor>
</comment>
<dbReference type="PROSITE" id="PS00105">
    <property type="entry name" value="AA_TRANSFER_CLASS_1"/>
    <property type="match status" value="1"/>
</dbReference>
<dbReference type="SUPFAM" id="SSF53383">
    <property type="entry name" value="PLP-dependent transferases"/>
    <property type="match status" value="1"/>
</dbReference>
<evidence type="ECO:0000313" key="9">
    <source>
        <dbReference type="Proteomes" id="UP000236291"/>
    </source>
</evidence>
<dbReference type="InterPro" id="IPR015421">
    <property type="entry name" value="PyrdxlP-dep_Trfase_major"/>
</dbReference>
<comment type="similarity">
    <text evidence="2">Belongs to the class-I pyridoxal-phosphate-dependent aminotransferase family.</text>
</comment>
<dbReference type="InterPro" id="IPR015424">
    <property type="entry name" value="PyrdxlP-dep_Trfase"/>
</dbReference>
<dbReference type="AlphaFoldDB" id="A0A2K3LS63"/>
<evidence type="ECO:0000256" key="5">
    <source>
        <dbReference type="ARBA" id="ARBA00022898"/>
    </source>
</evidence>
<proteinExistence type="inferred from homology"/>
<protein>
    <submittedName>
        <fullName evidence="7">Kynurenine-oxoglutarate transaminase-like protein</fullName>
    </submittedName>
</protein>